<accession>A0A1W0WYA9</accession>
<reference evidence="2" key="1">
    <citation type="submission" date="2017-01" db="EMBL/GenBank/DDBJ databases">
        <title>Comparative genomics of anhydrobiosis in the tardigrade Hypsibius dujardini.</title>
        <authorList>
            <person name="Yoshida Y."/>
            <person name="Koutsovoulos G."/>
            <person name="Laetsch D."/>
            <person name="Stevens L."/>
            <person name="Kumar S."/>
            <person name="Horikawa D."/>
            <person name="Ishino K."/>
            <person name="Komine S."/>
            <person name="Tomita M."/>
            <person name="Blaxter M."/>
            <person name="Arakawa K."/>
        </authorList>
    </citation>
    <scope>NUCLEOTIDE SEQUENCE [LARGE SCALE GENOMIC DNA]</scope>
    <source>
        <strain evidence="2">Z151</strain>
    </source>
</reference>
<sequence length="77" mass="8540">EILPQADTTLVVYADGMYNLAATTTLSRLVLEDRNRCLVSCVSVDVELDELDPVPDCPNDGRLPYHLDLGTLHRLLT</sequence>
<dbReference type="Proteomes" id="UP000192578">
    <property type="component" value="Unassembled WGS sequence"/>
</dbReference>
<keyword evidence="2" id="KW-1185">Reference proteome</keyword>
<evidence type="ECO:0000313" key="1">
    <source>
        <dbReference type="EMBL" id="OQV20186.1"/>
    </source>
</evidence>
<name>A0A1W0WYA9_HYPEX</name>
<protein>
    <submittedName>
        <fullName evidence="1">Uncharacterized protein</fullName>
    </submittedName>
</protein>
<dbReference type="EMBL" id="MTYJ01000032">
    <property type="protein sequence ID" value="OQV20186.1"/>
    <property type="molecule type" value="Genomic_DNA"/>
</dbReference>
<feature type="non-terminal residue" evidence="1">
    <location>
        <position position="77"/>
    </location>
</feature>
<dbReference type="AlphaFoldDB" id="A0A1W0WYA9"/>
<evidence type="ECO:0000313" key="2">
    <source>
        <dbReference type="Proteomes" id="UP000192578"/>
    </source>
</evidence>
<proteinExistence type="predicted"/>
<gene>
    <name evidence="1" type="ORF">BV898_05744</name>
</gene>
<organism evidence="1 2">
    <name type="scientific">Hypsibius exemplaris</name>
    <name type="common">Freshwater tardigrade</name>
    <dbReference type="NCBI Taxonomy" id="2072580"/>
    <lineage>
        <taxon>Eukaryota</taxon>
        <taxon>Metazoa</taxon>
        <taxon>Ecdysozoa</taxon>
        <taxon>Tardigrada</taxon>
        <taxon>Eutardigrada</taxon>
        <taxon>Parachela</taxon>
        <taxon>Hypsibioidea</taxon>
        <taxon>Hypsibiidae</taxon>
        <taxon>Hypsibius</taxon>
    </lineage>
</organism>
<comment type="caution">
    <text evidence="1">The sequence shown here is derived from an EMBL/GenBank/DDBJ whole genome shotgun (WGS) entry which is preliminary data.</text>
</comment>